<name>A0A5C4JHL8_9ACTN</name>
<dbReference type="OrthoDB" id="5195965at2"/>
<reference evidence="1 2" key="1">
    <citation type="submission" date="2019-05" db="EMBL/GenBank/DDBJ databases">
        <title>Draft genome sequence of Actinomadura sp. 14C53.</title>
        <authorList>
            <person name="Saricaoglu S."/>
            <person name="Isik K."/>
        </authorList>
    </citation>
    <scope>NUCLEOTIDE SEQUENCE [LARGE SCALE GENOMIC DNA]</scope>
    <source>
        <strain evidence="1 2">14C53</strain>
    </source>
</reference>
<dbReference type="Proteomes" id="UP000309174">
    <property type="component" value="Unassembled WGS sequence"/>
</dbReference>
<evidence type="ECO:0000313" key="1">
    <source>
        <dbReference type="EMBL" id="TMR05648.1"/>
    </source>
</evidence>
<organism evidence="1 2">
    <name type="scientific">Actinomadura soli</name>
    <dbReference type="NCBI Taxonomy" id="2508997"/>
    <lineage>
        <taxon>Bacteria</taxon>
        <taxon>Bacillati</taxon>
        <taxon>Actinomycetota</taxon>
        <taxon>Actinomycetes</taxon>
        <taxon>Streptosporangiales</taxon>
        <taxon>Thermomonosporaceae</taxon>
        <taxon>Actinomadura</taxon>
    </lineage>
</organism>
<proteinExistence type="predicted"/>
<accession>A0A5C4JHL8</accession>
<evidence type="ECO:0000313" key="2">
    <source>
        <dbReference type="Proteomes" id="UP000309174"/>
    </source>
</evidence>
<protein>
    <submittedName>
        <fullName evidence="1">Uncharacterized protein</fullName>
    </submittedName>
</protein>
<dbReference type="AlphaFoldDB" id="A0A5C4JHL8"/>
<dbReference type="RefSeq" id="WP_138644008.1">
    <property type="nucleotide sequence ID" value="NZ_VCKW01000019.1"/>
</dbReference>
<dbReference type="EMBL" id="VCKW01000019">
    <property type="protein sequence ID" value="TMR05648.1"/>
    <property type="molecule type" value="Genomic_DNA"/>
</dbReference>
<sequence>MRVPREHVVQLLRDAGLPTAAAEAEEVLPDPVEYDEAEGFLGQHGLTKDELISRRGGSP</sequence>
<gene>
    <name evidence="1" type="ORF">ETD83_05815</name>
</gene>
<comment type="caution">
    <text evidence="1">The sequence shown here is derived from an EMBL/GenBank/DDBJ whole genome shotgun (WGS) entry which is preliminary data.</text>
</comment>
<keyword evidence="2" id="KW-1185">Reference proteome</keyword>